<gene>
    <name evidence="1" type="ORF">PHYPA_031101</name>
</gene>
<evidence type="ECO:0000313" key="1">
    <source>
        <dbReference type="EMBL" id="PNR26526.1"/>
    </source>
</evidence>
<sequence>MGKYYANAWLTISADSAQDSHGGILNKRNVLEIRLCRYPRLLISERDFEDFEEGKVLLPNIGSFTENVDEGILSERGWILQEQVLSRRILHWCRHELY</sequence>
<protein>
    <submittedName>
        <fullName evidence="1 2">Uncharacterized protein</fullName>
    </submittedName>
</protein>
<reference evidence="1 3" key="1">
    <citation type="journal article" date="2008" name="Science">
        <title>The Physcomitrella genome reveals evolutionary insights into the conquest of land by plants.</title>
        <authorList>
            <person name="Rensing S."/>
            <person name="Lang D."/>
            <person name="Zimmer A."/>
            <person name="Terry A."/>
            <person name="Salamov A."/>
            <person name="Shapiro H."/>
            <person name="Nishiyama T."/>
            <person name="Perroud P.-F."/>
            <person name="Lindquist E."/>
            <person name="Kamisugi Y."/>
            <person name="Tanahashi T."/>
            <person name="Sakakibara K."/>
            <person name="Fujita T."/>
            <person name="Oishi K."/>
            <person name="Shin-I T."/>
            <person name="Kuroki Y."/>
            <person name="Toyoda A."/>
            <person name="Suzuki Y."/>
            <person name="Hashimoto A."/>
            <person name="Yamaguchi K."/>
            <person name="Sugano A."/>
            <person name="Kohara Y."/>
            <person name="Fujiyama A."/>
            <person name="Anterola A."/>
            <person name="Aoki S."/>
            <person name="Ashton N."/>
            <person name="Barbazuk W.B."/>
            <person name="Barker E."/>
            <person name="Bennetzen J."/>
            <person name="Bezanilla M."/>
            <person name="Blankenship R."/>
            <person name="Cho S.H."/>
            <person name="Dutcher S."/>
            <person name="Estelle M."/>
            <person name="Fawcett J.A."/>
            <person name="Gundlach H."/>
            <person name="Hanada K."/>
            <person name="Heyl A."/>
            <person name="Hicks K.A."/>
            <person name="Hugh J."/>
            <person name="Lohr M."/>
            <person name="Mayer K."/>
            <person name="Melkozernov A."/>
            <person name="Murata T."/>
            <person name="Nelson D."/>
            <person name="Pils B."/>
            <person name="Prigge M."/>
            <person name="Reiss B."/>
            <person name="Renner T."/>
            <person name="Rombauts S."/>
            <person name="Rushton P."/>
            <person name="Sanderfoot A."/>
            <person name="Schween G."/>
            <person name="Shiu S.-H."/>
            <person name="Stueber K."/>
            <person name="Theodoulou F.L."/>
            <person name="Tu H."/>
            <person name="Van de Peer Y."/>
            <person name="Verrier P.J."/>
            <person name="Waters E."/>
            <person name="Wood A."/>
            <person name="Yang L."/>
            <person name="Cove D."/>
            <person name="Cuming A."/>
            <person name="Hasebe M."/>
            <person name="Lucas S."/>
            <person name="Mishler D.B."/>
            <person name="Reski R."/>
            <person name="Grigoriev I."/>
            <person name="Quatrano R.S."/>
            <person name="Boore J.L."/>
        </authorList>
    </citation>
    <scope>NUCLEOTIDE SEQUENCE [LARGE SCALE GENOMIC DNA]</scope>
    <source>
        <strain evidence="2 3">cv. Gransden 2004</strain>
    </source>
</reference>
<accession>A0A2K1IB74</accession>
<evidence type="ECO:0000313" key="3">
    <source>
        <dbReference type="Proteomes" id="UP000006727"/>
    </source>
</evidence>
<dbReference type="Gramene" id="Pp3c27_8740V3.1">
    <property type="protein sequence ID" value="PAC:32951931.CDS.1"/>
    <property type="gene ID" value="Pp3c27_8740"/>
</dbReference>
<dbReference type="EMBL" id="ABEU02000027">
    <property type="protein sequence ID" value="PNR26526.1"/>
    <property type="molecule type" value="Genomic_DNA"/>
</dbReference>
<name>A0A2K1IB74_PHYPA</name>
<organism evidence="1">
    <name type="scientific">Physcomitrium patens</name>
    <name type="common">Spreading-leaved earth moss</name>
    <name type="synonym">Physcomitrella patens</name>
    <dbReference type="NCBI Taxonomy" id="3218"/>
    <lineage>
        <taxon>Eukaryota</taxon>
        <taxon>Viridiplantae</taxon>
        <taxon>Streptophyta</taxon>
        <taxon>Embryophyta</taxon>
        <taxon>Bryophyta</taxon>
        <taxon>Bryophytina</taxon>
        <taxon>Bryopsida</taxon>
        <taxon>Funariidae</taxon>
        <taxon>Funariales</taxon>
        <taxon>Funariaceae</taxon>
        <taxon>Physcomitrium</taxon>
    </lineage>
</organism>
<reference evidence="1 3" key="2">
    <citation type="journal article" date="2018" name="Plant J.">
        <title>The Physcomitrella patens chromosome-scale assembly reveals moss genome structure and evolution.</title>
        <authorList>
            <person name="Lang D."/>
            <person name="Ullrich K.K."/>
            <person name="Murat F."/>
            <person name="Fuchs J."/>
            <person name="Jenkins J."/>
            <person name="Haas F.B."/>
            <person name="Piednoel M."/>
            <person name="Gundlach H."/>
            <person name="Van Bel M."/>
            <person name="Meyberg R."/>
            <person name="Vives C."/>
            <person name="Morata J."/>
            <person name="Symeonidi A."/>
            <person name="Hiss M."/>
            <person name="Muchero W."/>
            <person name="Kamisugi Y."/>
            <person name="Saleh O."/>
            <person name="Blanc G."/>
            <person name="Decker E.L."/>
            <person name="van Gessel N."/>
            <person name="Grimwood J."/>
            <person name="Hayes R.D."/>
            <person name="Graham S.W."/>
            <person name="Gunter L.E."/>
            <person name="McDaniel S.F."/>
            <person name="Hoernstein S.N.W."/>
            <person name="Larsson A."/>
            <person name="Li F.W."/>
            <person name="Perroud P.F."/>
            <person name="Phillips J."/>
            <person name="Ranjan P."/>
            <person name="Rokshar D.S."/>
            <person name="Rothfels C.J."/>
            <person name="Schneider L."/>
            <person name="Shu S."/>
            <person name="Stevenson D.W."/>
            <person name="Thummler F."/>
            <person name="Tillich M."/>
            <person name="Villarreal Aguilar J.C."/>
            <person name="Widiez T."/>
            <person name="Wong G.K."/>
            <person name="Wymore A."/>
            <person name="Zhang Y."/>
            <person name="Zimmer A.D."/>
            <person name="Quatrano R.S."/>
            <person name="Mayer K.F.X."/>
            <person name="Goodstein D."/>
            <person name="Casacuberta J.M."/>
            <person name="Vandepoele K."/>
            <person name="Reski R."/>
            <person name="Cuming A.C."/>
            <person name="Tuskan G.A."/>
            <person name="Maumus F."/>
            <person name="Salse J."/>
            <person name="Schmutz J."/>
            <person name="Rensing S.A."/>
        </authorList>
    </citation>
    <scope>NUCLEOTIDE SEQUENCE [LARGE SCALE GENOMIC DNA]</scope>
    <source>
        <strain evidence="2 3">cv. Gransden 2004</strain>
    </source>
</reference>
<dbReference type="PANTHER" id="PTHR33112">
    <property type="entry name" value="DOMAIN PROTEIN, PUTATIVE-RELATED"/>
    <property type="match status" value="1"/>
</dbReference>
<dbReference type="PaxDb" id="3218-PP1S164_141V6.1"/>
<dbReference type="PANTHER" id="PTHR33112:SF16">
    <property type="entry name" value="HETEROKARYON INCOMPATIBILITY DOMAIN-CONTAINING PROTEIN"/>
    <property type="match status" value="1"/>
</dbReference>
<dbReference type="AlphaFoldDB" id="A0A2K1IB74"/>
<dbReference type="InParanoid" id="A0A2K1IB74"/>
<reference evidence="2" key="3">
    <citation type="submission" date="2020-12" db="UniProtKB">
        <authorList>
            <consortium name="EnsemblPlants"/>
        </authorList>
    </citation>
    <scope>IDENTIFICATION</scope>
</reference>
<keyword evidence="3" id="KW-1185">Reference proteome</keyword>
<proteinExistence type="predicted"/>
<dbReference type="Proteomes" id="UP000006727">
    <property type="component" value="Chromosome 27"/>
</dbReference>
<dbReference type="EnsemblPlants" id="Pp3c27_8740V3.1">
    <property type="protein sequence ID" value="PAC:32951931.CDS.1"/>
    <property type="gene ID" value="Pp3c27_8740"/>
</dbReference>
<evidence type="ECO:0000313" key="2">
    <source>
        <dbReference type="EnsemblPlants" id="PAC:32951931.CDS.1"/>
    </source>
</evidence>